<gene>
    <name evidence="1" type="ORF">PtrM4_118850</name>
</gene>
<protein>
    <submittedName>
        <fullName evidence="1">Uncharacterized protein</fullName>
    </submittedName>
</protein>
<reference evidence="1" key="1">
    <citation type="journal article" date="2018" name="BMC Genomics">
        <title>Comparative genomics of the wheat fungal pathogen Pyrenophora tritici-repentis reveals chromosomal variations and genome plasticity.</title>
        <authorList>
            <person name="Moolhuijzen P."/>
            <person name="See P.T."/>
            <person name="Hane J.K."/>
            <person name="Shi G."/>
            <person name="Liu Z."/>
            <person name="Oliver R.P."/>
            <person name="Moffat C.S."/>
        </authorList>
    </citation>
    <scope>NUCLEOTIDE SEQUENCE [LARGE SCALE GENOMIC DNA]</scope>
    <source>
        <strain evidence="1">M4</strain>
    </source>
</reference>
<dbReference type="AlphaFoldDB" id="A0A834VMR9"/>
<comment type="caution">
    <text evidence="1">The sequence shown here is derived from an EMBL/GenBank/DDBJ whole genome shotgun (WGS) entry which is preliminary data.</text>
</comment>
<dbReference type="RefSeq" id="XP_065961518.1">
    <property type="nucleotide sequence ID" value="XM_066108333.1"/>
</dbReference>
<dbReference type="Proteomes" id="UP000245464">
    <property type="component" value="Chromosome 6"/>
</dbReference>
<evidence type="ECO:0000313" key="2">
    <source>
        <dbReference type="Proteomes" id="UP000245464"/>
    </source>
</evidence>
<dbReference type="EMBL" id="NQIK02000006">
    <property type="protein sequence ID" value="KAF7569470.1"/>
    <property type="molecule type" value="Genomic_DNA"/>
</dbReference>
<dbReference type="KEGG" id="ptrr:90957078"/>
<accession>A0A834VMR9</accession>
<sequence length="153" mass="16546">MQYPIWFTAGIIFSTTRAQTTNLTIYNNRTEGSCAPSINLCSRTNWQDCYAPITTSSRCVPADRLDKVASIAIDLGLCCRFYTDDKCITPFAGYGGTQAWYPGTSQVEDAFKEQVGSYTCRATKVIEGCPGSAMTNGSASISAAYVTTTHSVV</sequence>
<dbReference type="GeneID" id="90957078"/>
<evidence type="ECO:0000313" key="1">
    <source>
        <dbReference type="EMBL" id="KAF7569470.1"/>
    </source>
</evidence>
<name>A0A834VMR9_9PLEO</name>
<proteinExistence type="predicted"/>
<organism evidence="1 2">
    <name type="scientific">Pyrenophora tritici-repentis</name>
    <dbReference type="NCBI Taxonomy" id="45151"/>
    <lineage>
        <taxon>Eukaryota</taxon>
        <taxon>Fungi</taxon>
        <taxon>Dikarya</taxon>
        <taxon>Ascomycota</taxon>
        <taxon>Pezizomycotina</taxon>
        <taxon>Dothideomycetes</taxon>
        <taxon>Pleosporomycetidae</taxon>
        <taxon>Pleosporales</taxon>
        <taxon>Pleosporineae</taxon>
        <taxon>Pleosporaceae</taxon>
        <taxon>Pyrenophora</taxon>
    </lineage>
</organism>